<name>A0A2N9HDS4_FAGSY</name>
<evidence type="ECO:0000313" key="2">
    <source>
        <dbReference type="EMBL" id="SPD09830.1"/>
    </source>
</evidence>
<sequence length="34" mass="3674">MAGEKKMEKPEPLAAGLKPESVTELGEQDVVCRC</sequence>
<dbReference type="EMBL" id="OIVN01003249">
    <property type="protein sequence ID" value="SPD09830.1"/>
    <property type="molecule type" value="Genomic_DNA"/>
</dbReference>
<reference evidence="2" key="1">
    <citation type="submission" date="2018-02" db="EMBL/GenBank/DDBJ databases">
        <authorList>
            <person name="Cohen D.B."/>
            <person name="Kent A.D."/>
        </authorList>
    </citation>
    <scope>NUCLEOTIDE SEQUENCE</scope>
</reference>
<gene>
    <name evidence="2" type="ORF">FSB_LOCUS37712</name>
</gene>
<feature type="compositionally biased region" description="Basic and acidic residues" evidence="1">
    <location>
        <begin position="1"/>
        <end position="11"/>
    </location>
</feature>
<dbReference type="AlphaFoldDB" id="A0A2N9HDS4"/>
<proteinExistence type="predicted"/>
<accession>A0A2N9HDS4</accession>
<feature type="region of interest" description="Disordered" evidence="1">
    <location>
        <begin position="1"/>
        <end position="21"/>
    </location>
</feature>
<protein>
    <submittedName>
        <fullName evidence="2">Uncharacterized protein</fullName>
    </submittedName>
</protein>
<evidence type="ECO:0000256" key="1">
    <source>
        <dbReference type="SAM" id="MobiDB-lite"/>
    </source>
</evidence>
<organism evidence="2">
    <name type="scientific">Fagus sylvatica</name>
    <name type="common">Beechnut</name>
    <dbReference type="NCBI Taxonomy" id="28930"/>
    <lineage>
        <taxon>Eukaryota</taxon>
        <taxon>Viridiplantae</taxon>
        <taxon>Streptophyta</taxon>
        <taxon>Embryophyta</taxon>
        <taxon>Tracheophyta</taxon>
        <taxon>Spermatophyta</taxon>
        <taxon>Magnoliopsida</taxon>
        <taxon>eudicotyledons</taxon>
        <taxon>Gunneridae</taxon>
        <taxon>Pentapetalae</taxon>
        <taxon>rosids</taxon>
        <taxon>fabids</taxon>
        <taxon>Fagales</taxon>
        <taxon>Fagaceae</taxon>
        <taxon>Fagus</taxon>
    </lineage>
</organism>